<evidence type="ECO:0000256" key="3">
    <source>
        <dbReference type="ARBA" id="ARBA00022723"/>
    </source>
</evidence>
<dbReference type="Gene3D" id="3.90.1150.10">
    <property type="entry name" value="Aspartate Aminotransferase, domain 1"/>
    <property type="match status" value="1"/>
</dbReference>
<dbReference type="PANTHER" id="PTHR11601:SF50">
    <property type="entry name" value="CYSTEINE DESULFURASE ISCS 2-RELATED"/>
    <property type="match status" value="1"/>
</dbReference>
<dbReference type="NCBIfam" id="NF002806">
    <property type="entry name" value="PRK02948.1"/>
    <property type="match status" value="1"/>
</dbReference>
<dbReference type="AlphaFoldDB" id="A0A378MAT9"/>
<proteinExistence type="inferred from homology"/>
<dbReference type="EC" id="2.8.1.7" evidence="9"/>
<accession>A0A378MAT9</accession>
<dbReference type="EMBL" id="UGPG01000001">
    <property type="protein sequence ID" value="STY43441.1"/>
    <property type="molecule type" value="Genomic_DNA"/>
</dbReference>
<dbReference type="GO" id="GO:0031071">
    <property type="term" value="F:cysteine desulfurase activity"/>
    <property type="evidence" value="ECO:0007669"/>
    <property type="project" value="UniProtKB-EC"/>
</dbReference>
<feature type="domain" description="Aminotransferase class V" evidence="8">
    <location>
        <begin position="2"/>
        <end position="363"/>
    </location>
</feature>
<gene>
    <name evidence="9" type="primary">iscS_3</name>
    <name evidence="9" type="ORF">NCTC10815_00736</name>
</gene>
<dbReference type="Gene3D" id="1.10.260.50">
    <property type="match status" value="1"/>
</dbReference>
<dbReference type="RefSeq" id="WP_003755536.1">
    <property type="nucleotide sequence ID" value="NZ_CABKNG010000001.1"/>
</dbReference>
<dbReference type="SUPFAM" id="SSF53383">
    <property type="entry name" value="PLP-dependent transferases"/>
    <property type="match status" value="1"/>
</dbReference>
<dbReference type="GO" id="GO:0051536">
    <property type="term" value="F:iron-sulfur cluster binding"/>
    <property type="evidence" value="ECO:0007669"/>
    <property type="project" value="UniProtKB-KW"/>
</dbReference>
<protein>
    <submittedName>
        <fullName evidence="9">Cysteine desulfurase</fullName>
        <ecNumber evidence="9">2.8.1.7</ecNumber>
    </submittedName>
</protein>
<dbReference type="InterPro" id="IPR016454">
    <property type="entry name" value="Cysteine_dSase"/>
</dbReference>
<keyword evidence="6" id="KW-0411">Iron-sulfur</keyword>
<dbReference type="InterPro" id="IPR020578">
    <property type="entry name" value="Aminotrans_V_PyrdxlP_BS"/>
</dbReference>
<evidence type="ECO:0000256" key="4">
    <source>
        <dbReference type="ARBA" id="ARBA00022898"/>
    </source>
</evidence>
<comment type="cofactor">
    <cofactor evidence="1 7">
        <name>pyridoxal 5'-phosphate</name>
        <dbReference type="ChEBI" id="CHEBI:597326"/>
    </cofactor>
</comment>
<evidence type="ECO:0000256" key="7">
    <source>
        <dbReference type="RuleBase" id="RU004504"/>
    </source>
</evidence>
<dbReference type="InterPro" id="IPR015422">
    <property type="entry name" value="PyrdxlP-dep_Trfase_small"/>
</dbReference>
<evidence type="ECO:0000313" key="10">
    <source>
        <dbReference type="Proteomes" id="UP000254879"/>
    </source>
</evidence>
<dbReference type="PROSITE" id="PS00595">
    <property type="entry name" value="AA_TRANSFER_CLASS_5"/>
    <property type="match status" value="1"/>
</dbReference>
<evidence type="ECO:0000259" key="8">
    <source>
        <dbReference type="Pfam" id="PF00266"/>
    </source>
</evidence>
<evidence type="ECO:0000256" key="2">
    <source>
        <dbReference type="ARBA" id="ARBA00006490"/>
    </source>
</evidence>
<dbReference type="InterPro" id="IPR015421">
    <property type="entry name" value="PyrdxlP-dep_Trfase_major"/>
</dbReference>
<comment type="similarity">
    <text evidence="2">Belongs to the class-V pyridoxal-phosphate-dependent aminotransferase family. NifS/IscS subfamily.</text>
</comment>
<reference evidence="9 10" key="1">
    <citation type="submission" date="2018-06" db="EMBL/GenBank/DDBJ databases">
        <authorList>
            <consortium name="Pathogen Informatics"/>
            <person name="Doyle S."/>
        </authorList>
    </citation>
    <scope>NUCLEOTIDE SEQUENCE [LARGE SCALE GENOMIC DNA]</scope>
    <source>
        <strain evidence="10">NCTC 10815</strain>
    </source>
</reference>
<dbReference type="Proteomes" id="UP000254879">
    <property type="component" value="Unassembled WGS sequence"/>
</dbReference>
<keyword evidence="3" id="KW-0479">Metal-binding</keyword>
<sequence>MIYFDNSATTKPKDAVLETYTKVAQHYFANPSSLHRLGGKVDELLTEARKQIASMLAVKPAEIIFTSGGTESNNLAIKGIARAYRARGNHIITSSIEHPSVREVMQELETEGFQVTYLPVDKDGRVSPSDVKAAITPETILVSIMYVNNEVGSIQPIQAIGEILEKYEQIKFHVDNVQGIAKVPLDIEDAHIDLLSISGHKIHAPRGIGILYKHEKVSLHPEMLGGGQENGLRSGTSNVAGAVAFAKALRLAFDEEKAKASDLREVNKYLREQLTDIPAITIHTPAENAAPHILCFTVAGKQRGEVIVHALEKKDIYISTTSACSSRQKLASSILKAMGVSDNEATGAVRVSLSYENRESEAKVFIEALQEVIENLNKVVK</sequence>
<evidence type="ECO:0000256" key="6">
    <source>
        <dbReference type="ARBA" id="ARBA00023014"/>
    </source>
</evidence>
<dbReference type="PIRSF" id="PIRSF005572">
    <property type="entry name" value="NifS"/>
    <property type="match status" value="1"/>
</dbReference>
<organism evidence="9 10">
    <name type="scientific">Listeria grayi</name>
    <name type="common">Listeria murrayi</name>
    <dbReference type="NCBI Taxonomy" id="1641"/>
    <lineage>
        <taxon>Bacteria</taxon>
        <taxon>Bacillati</taxon>
        <taxon>Bacillota</taxon>
        <taxon>Bacilli</taxon>
        <taxon>Bacillales</taxon>
        <taxon>Listeriaceae</taxon>
        <taxon>Listeria</taxon>
    </lineage>
</organism>
<keyword evidence="9" id="KW-0808">Transferase</keyword>
<evidence type="ECO:0000256" key="5">
    <source>
        <dbReference type="ARBA" id="ARBA00023004"/>
    </source>
</evidence>
<dbReference type="InterPro" id="IPR015424">
    <property type="entry name" value="PyrdxlP-dep_Trfase"/>
</dbReference>
<dbReference type="Pfam" id="PF00266">
    <property type="entry name" value="Aminotran_5"/>
    <property type="match status" value="1"/>
</dbReference>
<dbReference type="InterPro" id="IPR000192">
    <property type="entry name" value="Aminotrans_V_dom"/>
</dbReference>
<evidence type="ECO:0000256" key="1">
    <source>
        <dbReference type="ARBA" id="ARBA00001933"/>
    </source>
</evidence>
<dbReference type="GO" id="GO:0046872">
    <property type="term" value="F:metal ion binding"/>
    <property type="evidence" value="ECO:0007669"/>
    <property type="project" value="UniProtKB-KW"/>
</dbReference>
<evidence type="ECO:0000313" key="9">
    <source>
        <dbReference type="EMBL" id="STY43441.1"/>
    </source>
</evidence>
<dbReference type="FunFam" id="3.40.640.10:FF:000084">
    <property type="entry name" value="IscS-like cysteine desulfurase"/>
    <property type="match status" value="1"/>
</dbReference>
<dbReference type="PANTHER" id="PTHR11601">
    <property type="entry name" value="CYSTEINE DESULFURYLASE FAMILY MEMBER"/>
    <property type="match status" value="1"/>
</dbReference>
<keyword evidence="4" id="KW-0663">Pyridoxal phosphate</keyword>
<dbReference type="Gene3D" id="3.40.640.10">
    <property type="entry name" value="Type I PLP-dependent aspartate aminotransferase-like (Major domain)"/>
    <property type="match status" value="1"/>
</dbReference>
<keyword evidence="5" id="KW-0408">Iron</keyword>
<name>A0A378MAT9_LISGR</name>